<protein>
    <submittedName>
        <fullName evidence="3">Uncharacterized protein</fullName>
    </submittedName>
</protein>
<keyword evidence="1" id="KW-1133">Transmembrane helix</keyword>
<accession>A0A915ENL8</accession>
<feature type="transmembrane region" description="Helical" evidence="1">
    <location>
        <begin position="149"/>
        <end position="181"/>
    </location>
</feature>
<evidence type="ECO:0000256" key="1">
    <source>
        <dbReference type="SAM" id="Phobius"/>
    </source>
</evidence>
<dbReference type="AlphaFoldDB" id="A0A915ENL8"/>
<dbReference type="PANTHER" id="PTHR23021">
    <property type="entry name" value="SERPENTINE RECEPTOR, CLASS T"/>
    <property type="match status" value="1"/>
</dbReference>
<dbReference type="Pfam" id="PF10321">
    <property type="entry name" value="7TM_GPCR_Srt"/>
    <property type="match status" value="1"/>
</dbReference>
<evidence type="ECO:0000313" key="2">
    <source>
        <dbReference type="Proteomes" id="UP000887574"/>
    </source>
</evidence>
<feature type="transmembrane region" description="Helical" evidence="1">
    <location>
        <begin position="115"/>
        <end position="137"/>
    </location>
</feature>
<feature type="transmembrane region" description="Helical" evidence="1">
    <location>
        <begin position="70"/>
        <end position="95"/>
    </location>
</feature>
<keyword evidence="2" id="KW-1185">Reference proteome</keyword>
<name>A0A915ENL8_9BILA</name>
<sequence>MNEFLLHRESYNEHYNCSTYNVNTISLTSRQRFWVGITEYLLFLVLETMYFLCLYAISRPKLIKSESYKIMFTLGVVEMIGMIMLGPVQATFNILGVVYCSSPMLNLAAGQVGMLVWYTETQLSAILVLNRVLYVCSPHYSTLFHGKKVYCWIIAPFFSAALMSWFTTPVLFTAVEGGFIFDPHNGYLAWDPYFFPYVHFVYNHIFSLVLAAIYLYLGALVYGKRHAKSGLNHKTVQDYSLFLQISIICFLAMCTAMGYAYEGFLKSSYVTIATAYAYIFYQSSPAFVYLLLNKTIKREISLLITPLIKKRKKVEPIKLRVQTFDANFFSPFQREGAIRPSLSWSNPQVLKPAGFYHPNPQHKLFYGHY</sequence>
<dbReference type="Proteomes" id="UP000887574">
    <property type="component" value="Unplaced"/>
</dbReference>
<proteinExistence type="predicted"/>
<keyword evidence="1" id="KW-0472">Membrane</keyword>
<organism evidence="2 3">
    <name type="scientific">Ditylenchus dipsaci</name>
    <dbReference type="NCBI Taxonomy" id="166011"/>
    <lineage>
        <taxon>Eukaryota</taxon>
        <taxon>Metazoa</taxon>
        <taxon>Ecdysozoa</taxon>
        <taxon>Nematoda</taxon>
        <taxon>Chromadorea</taxon>
        <taxon>Rhabditida</taxon>
        <taxon>Tylenchina</taxon>
        <taxon>Tylenchomorpha</taxon>
        <taxon>Sphaerularioidea</taxon>
        <taxon>Anguinidae</taxon>
        <taxon>Anguininae</taxon>
        <taxon>Ditylenchus</taxon>
    </lineage>
</organism>
<dbReference type="PANTHER" id="PTHR23021:SF11">
    <property type="entry name" value="SERPENTINE RECEPTOR, CLASS T"/>
    <property type="match status" value="1"/>
</dbReference>
<feature type="transmembrane region" description="Helical" evidence="1">
    <location>
        <begin position="40"/>
        <end position="58"/>
    </location>
</feature>
<dbReference type="InterPro" id="IPR019425">
    <property type="entry name" value="7TM_GPCR_serpentine_rcpt_Srt"/>
</dbReference>
<feature type="transmembrane region" description="Helical" evidence="1">
    <location>
        <begin position="267"/>
        <end position="292"/>
    </location>
</feature>
<keyword evidence="1" id="KW-0812">Transmembrane</keyword>
<dbReference type="SUPFAM" id="SSF81321">
    <property type="entry name" value="Family A G protein-coupled receptor-like"/>
    <property type="match status" value="1"/>
</dbReference>
<reference evidence="3" key="1">
    <citation type="submission" date="2022-11" db="UniProtKB">
        <authorList>
            <consortium name="WormBaseParasite"/>
        </authorList>
    </citation>
    <scope>IDENTIFICATION</scope>
</reference>
<evidence type="ECO:0000313" key="3">
    <source>
        <dbReference type="WBParaSite" id="jg8736"/>
    </source>
</evidence>
<feature type="transmembrane region" description="Helical" evidence="1">
    <location>
        <begin position="201"/>
        <end position="221"/>
    </location>
</feature>
<dbReference type="WBParaSite" id="jg8736">
    <property type="protein sequence ID" value="jg8736"/>
    <property type="gene ID" value="jg8736"/>
</dbReference>
<feature type="transmembrane region" description="Helical" evidence="1">
    <location>
        <begin position="241"/>
        <end position="261"/>
    </location>
</feature>
<dbReference type="Gene3D" id="1.20.1070.10">
    <property type="entry name" value="Rhodopsin 7-helix transmembrane proteins"/>
    <property type="match status" value="1"/>
</dbReference>